<organism evidence="3">
    <name type="scientific">Acromyrmex echinatior</name>
    <name type="common">Panamanian leafcutter ant</name>
    <name type="synonym">Acromyrmex octospinosus echinatior</name>
    <dbReference type="NCBI Taxonomy" id="103372"/>
    <lineage>
        <taxon>Eukaryota</taxon>
        <taxon>Metazoa</taxon>
        <taxon>Ecdysozoa</taxon>
        <taxon>Arthropoda</taxon>
        <taxon>Hexapoda</taxon>
        <taxon>Insecta</taxon>
        <taxon>Pterygota</taxon>
        <taxon>Neoptera</taxon>
        <taxon>Endopterygota</taxon>
        <taxon>Hymenoptera</taxon>
        <taxon>Apocrita</taxon>
        <taxon>Aculeata</taxon>
        <taxon>Formicoidea</taxon>
        <taxon>Formicidae</taxon>
        <taxon>Myrmicinae</taxon>
        <taxon>Acromyrmex</taxon>
    </lineage>
</organism>
<protein>
    <submittedName>
        <fullName evidence="2">RNA-binding protein NOB1</fullName>
    </submittedName>
</protein>
<dbReference type="OrthoDB" id="446759at2759"/>
<name>F4WN07_ACREC</name>
<dbReference type="STRING" id="103372.F4WN07"/>
<dbReference type="InterPro" id="IPR033411">
    <property type="entry name" value="Ribonuclease_PIN"/>
</dbReference>
<evidence type="ECO:0000313" key="2">
    <source>
        <dbReference type="EMBL" id="EGI64411.1"/>
    </source>
</evidence>
<keyword evidence="3" id="KW-1185">Reference proteome</keyword>
<evidence type="ECO:0000259" key="1">
    <source>
        <dbReference type="Pfam" id="PF17146"/>
    </source>
</evidence>
<dbReference type="eggNOG" id="KOG2463">
    <property type="taxonomic scope" value="Eukaryota"/>
</dbReference>
<evidence type="ECO:0000313" key="3">
    <source>
        <dbReference type="Proteomes" id="UP000007755"/>
    </source>
</evidence>
<sequence length="93" mass="10483">MENKNKIQYLIVDTSAFIKNAAIQDIGVNILTEQAVVNEITNKRQLRKLIVLPYDLKVQEAFSENIKFVIKLESYSTANISITQGVRPTAKTS</sequence>
<dbReference type="AlphaFoldDB" id="F4WN07"/>
<accession>F4WN07</accession>
<dbReference type="EMBL" id="GL888226">
    <property type="protein sequence ID" value="EGI64411.1"/>
    <property type="molecule type" value="Genomic_DNA"/>
</dbReference>
<dbReference type="Proteomes" id="UP000007755">
    <property type="component" value="Unassembled WGS sequence"/>
</dbReference>
<dbReference type="Pfam" id="PF17146">
    <property type="entry name" value="PIN_6"/>
    <property type="match status" value="1"/>
</dbReference>
<proteinExistence type="predicted"/>
<reference evidence="2" key="1">
    <citation type="submission" date="2011-02" db="EMBL/GenBank/DDBJ databases">
        <title>The genome of the leaf-cutting ant Acromyrmex echinatior suggests key adaptations to social evolution and fungus farming.</title>
        <authorList>
            <person name="Nygaard S."/>
            <person name="Zhang G."/>
        </authorList>
    </citation>
    <scope>NUCLEOTIDE SEQUENCE</scope>
</reference>
<dbReference type="InParanoid" id="F4WN07"/>
<gene>
    <name evidence="2" type="ORF">G5I_07145</name>
</gene>
<feature type="domain" description="Ribonuclease PIN" evidence="1">
    <location>
        <begin position="10"/>
        <end position="72"/>
    </location>
</feature>
<dbReference type="Gene3D" id="3.40.50.1010">
    <property type="entry name" value="5'-nuclease"/>
    <property type="match status" value="1"/>
</dbReference>